<protein>
    <recommendedName>
        <fullName evidence="3">Sulfotransferase</fullName>
    </recommendedName>
</protein>
<sequence>MFKVKQKISKVYKDFKPREFHCYCIGAAKTGTTSIASSFSKSYRSGHEPETKKTNRLIIDYLEGEVSVDTLKQKLRERDERLRLEVESAHPLGYVSGVLAEIFPHALFIVTLREPLSWLRSRLNYHYSANPSAWEEYRDYFWTQRHQKYEPEEIALQKWNLCSLDTYLSQYADHYNRVLSQVPESRRLLVLTSDINLRLPEIANFVGANPRKLLIAHSKRSDNKIDPLDSINKQFVDERIMHHCGDLISNFFPDKLRDYL</sequence>
<evidence type="ECO:0000313" key="1">
    <source>
        <dbReference type="EMBL" id="RZM76531.1"/>
    </source>
</evidence>
<dbReference type="AlphaFoldDB" id="A0A4Q7E3N8"/>
<dbReference type="InterPro" id="IPR040632">
    <property type="entry name" value="Sulfotransfer_4"/>
</dbReference>
<accession>A0A4Q7E3N8</accession>
<dbReference type="RefSeq" id="WP_044151412.1">
    <property type="nucleotide sequence ID" value="NZ_QVFV01000005.1"/>
</dbReference>
<dbReference type="EMBL" id="QVFV01000005">
    <property type="protein sequence ID" value="RZM76531.1"/>
    <property type="molecule type" value="Genomic_DNA"/>
</dbReference>
<dbReference type="SUPFAM" id="SSF52540">
    <property type="entry name" value="P-loop containing nucleoside triphosphate hydrolases"/>
    <property type="match status" value="1"/>
</dbReference>
<evidence type="ECO:0000313" key="2">
    <source>
        <dbReference type="Proteomes" id="UP000292459"/>
    </source>
</evidence>
<evidence type="ECO:0008006" key="3">
    <source>
        <dbReference type="Google" id="ProtNLM"/>
    </source>
</evidence>
<dbReference type="Pfam" id="PF17784">
    <property type="entry name" value="Sulfotransfer_4"/>
    <property type="match status" value="1"/>
</dbReference>
<dbReference type="OrthoDB" id="41860at2"/>
<organism evidence="1 2">
    <name type="scientific">Leptolyngbya iicbica LK</name>
    <dbReference type="NCBI Taxonomy" id="2294035"/>
    <lineage>
        <taxon>Bacteria</taxon>
        <taxon>Bacillati</taxon>
        <taxon>Cyanobacteriota</taxon>
        <taxon>Cyanophyceae</taxon>
        <taxon>Leptolyngbyales</taxon>
        <taxon>Leptolyngbyaceae</taxon>
        <taxon>Leptolyngbya group</taxon>
        <taxon>Leptolyngbya</taxon>
        <taxon>Leptolyngbya iicbica</taxon>
    </lineage>
</organism>
<comment type="caution">
    <text evidence="1">The sequence shown here is derived from an EMBL/GenBank/DDBJ whole genome shotgun (WGS) entry which is preliminary data.</text>
</comment>
<proteinExistence type="predicted"/>
<dbReference type="InterPro" id="IPR027417">
    <property type="entry name" value="P-loop_NTPase"/>
</dbReference>
<name>A0A4Q7E3N8_9CYAN</name>
<dbReference type="Proteomes" id="UP000292459">
    <property type="component" value="Unassembled WGS sequence"/>
</dbReference>
<keyword evidence="2" id="KW-1185">Reference proteome</keyword>
<dbReference type="Gene3D" id="3.40.50.300">
    <property type="entry name" value="P-loop containing nucleotide triphosphate hydrolases"/>
    <property type="match status" value="1"/>
</dbReference>
<gene>
    <name evidence="1" type="ORF">DYY88_17840</name>
</gene>
<reference evidence="1 2" key="1">
    <citation type="submission" date="2018-11" db="EMBL/GenBank/DDBJ databases">
        <title>Whole genome sequencing of an environmental sample.</title>
        <authorList>
            <person name="Sarangi A.N."/>
            <person name="Singh D."/>
            <person name="Tripathy S."/>
        </authorList>
    </citation>
    <scope>NUCLEOTIDE SEQUENCE [LARGE SCALE GENOMIC DNA]</scope>
    <source>
        <strain evidence="1 2">Lakshadweep</strain>
    </source>
</reference>